<keyword evidence="2" id="KW-0808">Transferase</keyword>
<proteinExistence type="inferred from homology"/>
<dbReference type="AlphaFoldDB" id="A0A5B0QM89"/>
<dbReference type="InterPro" id="IPR019410">
    <property type="entry name" value="Methyltransf_16"/>
</dbReference>
<feature type="compositionally biased region" description="Polar residues" evidence="5">
    <location>
        <begin position="458"/>
        <end position="469"/>
    </location>
</feature>
<feature type="region of interest" description="Disordered" evidence="5">
    <location>
        <begin position="449"/>
        <end position="469"/>
    </location>
</feature>
<comment type="caution">
    <text evidence="6">The sequence shown here is derived from an EMBL/GenBank/DDBJ whole genome shotgun (WGS) entry which is preliminary data.</text>
</comment>
<dbReference type="SUPFAM" id="SSF53335">
    <property type="entry name" value="S-adenosyl-L-methionine-dependent methyltransferases"/>
    <property type="match status" value="1"/>
</dbReference>
<feature type="compositionally biased region" description="Low complexity" evidence="5">
    <location>
        <begin position="523"/>
        <end position="532"/>
    </location>
</feature>
<comment type="similarity">
    <text evidence="4">Belongs to the methyltransferase superfamily. METTL23 family.</text>
</comment>
<protein>
    <submittedName>
        <fullName evidence="6">Uncharacterized protein</fullName>
    </submittedName>
</protein>
<dbReference type="InterPro" id="IPR029063">
    <property type="entry name" value="SAM-dependent_MTases_sf"/>
</dbReference>
<keyword evidence="1" id="KW-0489">Methyltransferase</keyword>
<sequence length="947" mass="105389">MNFNDPLFGDDGDPTASYCPEEEDESPAHSTPLPSSQHSPVSQKSPKRVRQTSEESEDEHDIVCDTNAQSNFSRLPPSTSMDKICSALQSFHHLDDEHDQIARKASKCPTPERHANVMYGLLATQQHQSSIASSVPYGDTFKTFVRTNARMSFLIPTLEAYSNNPNKSGALPKTLYYISLDAVDKQPDEWRDDNLPPKQLKGESAALKLYTQVVGELLKHQRSHLRVLILTNILETKRIAITGPVPNRYALVTLIYSDLPPENRKWTEEQIKNRVESNWLMRIRMAYLRLVLVYFYTHPSSTGTQWGVIDQRLAILRKSTSEFQTIGRMMWLAAVGSPTLAVPAKPAKPANREPLLALTGRSTLTVDRKRSSVATGQPTSNDSPLPTYCSQGGRRKPTLQPRASQRCRVKPTAGIYAPRYEAPPICRRGGTGDEKYHLVLEKSLGVRSPQPKAACDSRGSTDVGRSQGRQRQPFVQLPNTMVQAGDETAVDRRCFSTWLNPVFAESSYESLWSAAREIHAISSNRSSPSSAEIDSESDEANEIDPWEKSFGLNWLTRLLSFAIRQASTVTDDDHDWESLSSLVGQVVAQMTGSPDCPAQSFLRRYQFDLLVEETGSEALATPNSTGVKVPIEIQIREGSLSFSAIGSQTWNSAPLLCRRLSREPFNFFPQLRSNGVENCPINPASTNIVGVKRSLKVLELGSGTGLVGLTSSQILASILSSSLSSIEPTDVEVILTDYHPEVLNNLQHNLELNRSRHNLPKGCPSTLSVKVMKLDWREPESSELAHIGLTGAFDVVLGSDLVYEPEHAVWASNAVRYFLKSEPKKLEDLEPERDSNLPGGKFSWIESQPSFHLLLPLRPTFTKESEAVHQVFGGSDMNLLLDQTDQVSSTLPIHSCKWELSSNVHLEKVTHPTNTRPLKIAKYSKEEGVQFGQGCGEYQYLQIRWGD</sequence>
<evidence type="ECO:0000256" key="5">
    <source>
        <dbReference type="SAM" id="MobiDB-lite"/>
    </source>
</evidence>
<accession>A0A5B0QM89</accession>
<evidence type="ECO:0000256" key="1">
    <source>
        <dbReference type="ARBA" id="ARBA00022603"/>
    </source>
</evidence>
<name>A0A5B0QM89_PUCGR</name>
<dbReference type="GO" id="GO:0032259">
    <property type="term" value="P:methylation"/>
    <property type="evidence" value="ECO:0007669"/>
    <property type="project" value="UniProtKB-KW"/>
</dbReference>
<evidence type="ECO:0000256" key="2">
    <source>
        <dbReference type="ARBA" id="ARBA00022679"/>
    </source>
</evidence>
<feature type="compositionally biased region" description="Acidic residues" evidence="5">
    <location>
        <begin position="533"/>
        <end position="542"/>
    </location>
</feature>
<gene>
    <name evidence="6" type="ORF">PGTUg99_025824</name>
</gene>
<feature type="region of interest" description="Disordered" evidence="5">
    <location>
        <begin position="1"/>
        <end position="64"/>
    </location>
</feature>
<dbReference type="GO" id="GO:0005634">
    <property type="term" value="C:nucleus"/>
    <property type="evidence" value="ECO:0007669"/>
    <property type="project" value="TreeGrafter"/>
</dbReference>
<dbReference type="GO" id="GO:0005737">
    <property type="term" value="C:cytoplasm"/>
    <property type="evidence" value="ECO:0007669"/>
    <property type="project" value="TreeGrafter"/>
</dbReference>
<evidence type="ECO:0000313" key="7">
    <source>
        <dbReference type="Proteomes" id="UP000325313"/>
    </source>
</evidence>
<dbReference type="PANTHER" id="PTHR14614:SF164">
    <property type="entry name" value="HISTONE-ARGININE METHYLTRANSFERASE METTL23"/>
    <property type="match status" value="1"/>
</dbReference>
<evidence type="ECO:0000256" key="3">
    <source>
        <dbReference type="ARBA" id="ARBA00022691"/>
    </source>
</evidence>
<dbReference type="EMBL" id="VDEP01000274">
    <property type="protein sequence ID" value="KAA1113984.1"/>
    <property type="molecule type" value="Genomic_DNA"/>
</dbReference>
<feature type="compositionally biased region" description="Polar residues" evidence="5">
    <location>
        <begin position="28"/>
        <end position="44"/>
    </location>
</feature>
<feature type="region of interest" description="Disordered" evidence="5">
    <location>
        <begin position="523"/>
        <end position="542"/>
    </location>
</feature>
<dbReference type="GO" id="GO:0008757">
    <property type="term" value="F:S-adenosylmethionine-dependent methyltransferase activity"/>
    <property type="evidence" value="ECO:0007669"/>
    <property type="project" value="UniProtKB-ARBA"/>
</dbReference>
<organism evidence="6 7">
    <name type="scientific">Puccinia graminis f. sp. tritici</name>
    <dbReference type="NCBI Taxonomy" id="56615"/>
    <lineage>
        <taxon>Eukaryota</taxon>
        <taxon>Fungi</taxon>
        <taxon>Dikarya</taxon>
        <taxon>Basidiomycota</taxon>
        <taxon>Pucciniomycotina</taxon>
        <taxon>Pucciniomycetes</taxon>
        <taxon>Pucciniales</taxon>
        <taxon>Pucciniaceae</taxon>
        <taxon>Puccinia</taxon>
    </lineage>
</organism>
<reference evidence="6 7" key="1">
    <citation type="submission" date="2019-05" db="EMBL/GenBank/DDBJ databases">
        <title>Emergence of the Ug99 lineage of the wheat stem rust pathogen through somatic hybridization.</title>
        <authorList>
            <person name="Li F."/>
            <person name="Upadhyaya N.M."/>
            <person name="Sperschneider J."/>
            <person name="Matny O."/>
            <person name="Nguyen-Phuc H."/>
            <person name="Mago R."/>
            <person name="Raley C."/>
            <person name="Miller M.E."/>
            <person name="Silverstein K.A.T."/>
            <person name="Henningsen E."/>
            <person name="Hirsch C.D."/>
            <person name="Visser B."/>
            <person name="Pretorius Z.A."/>
            <person name="Steffenson B.J."/>
            <person name="Schwessinger B."/>
            <person name="Dodds P.N."/>
            <person name="Figueroa M."/>
        </authorList>
    </citation>
    <scope>NUCLEOTIDE SEQUENCE [LARGE SCALE GENOMIC DNA]</scope>
    <source>
        <strain evidence="6 7">Ug99</strain>
    </source>
</reference>
<dbReference type="Pfam" id="PF10294">
    <property type="entry name" value="Methyltransf_16"/>
    <property type="match status" value="1"/>
</dbReference>
<evidence type="ECO:0000313" key="6">
    <source>
        <dbReference type="EMBL" id="KAA1113984.1"/>
    </source>
</evidence>
<evidence type="ECO:0000256" key="4">
    <source>
        <dbReference type="ARBA" id="ARBA00043988"/>
    </source>
</evidence>
<feature type="compositionally biased region" description="Polar residues" evidence="5">
    <location>
        <begin position="372"/>
        <end position="390"/>
    </location>
</feature>
<dbReference type="Gene3D" id="3.40.50.150">
    <property type="entry name" value="Vaccinia Virus protein VP39"/>
    <property type="match status" value="1"/>
</dbReference>
<dbReference type="Proteomes" id="UP000325313">
    <property type="component" value="Unassembled WGS sequence"/>
</dbReference>
<feature type="region of interest" description="Disordered" evidence="5">
    <location>
        <begin position="366"/>
        <end position="406"/>
    </location>
</feature>
<keyword evidence="3" id="KW-0949">S-adenosyl-L-methionine</keyword>
<dbReference type="PANTHER" id="PTHR14614">
    <property type="entry name" value="HEPATOCELLULAR CARCINOMA-ASSOCIATED ANTIGEN"/>
    <property type="match status" value="1"/>
</dbReference>